<organism evidence="3 4">
    <name type="scientific">Chengkuizengella marina</name>
    <dbReference type="NCBI Taxonomy" id="2507566"/>
    <lineage>
        <taxon>Bacteria</taxon>
        <taxon>Bacillati</taxon>
        <taxon>Bacillota</taxon>
        <taxon>Bacilli</taxon>
        <taxon>Bacillales</taxon>
        <taxon>Paenibacillaceae</taxon>
        <taxon>Chengkuizengella</taxon>
    </lineage>
</organism>
<keyword evidence="2" id="KW-0812">Transmembrane</keyword>
<comment type="caution">
    <text evidence="3">The sequence shown here is derived from an EMBL/GenBank/DDBJ whole genome shotgun (WGS) entry which is preliminary data.</text>
</comment>
<sequence length="105" mass="12448">MEEIMRQVNRLDTEQVEMKRRLDKLEINDERHEEDIRQLYAHQEGTKAYVNQILQKIDSLETKLFNALSNSTTNNIKERLGWIELIKYVITATVGAVIFYLFSMN</sequence>
<dbReference type="OrthoDB" id="2624856at2"/>
<evidence type="ECO:0000256" key="1">
    <source>
        <dbReference type="SAM" id="Coils"/>
    </source>
</evidence>
<dbReference type="AlphaFoldDB" id="A0A6N9Q8W1"/>
<reference evidence="3 4" key="1">
    <citation type="submission" date="2019-01" db="EMBL/GenBank/DDBJ databases">
        <title>Chengkuizengella sp. nov., isolated from deep-sea sediment of East Pacific Ocean.</title>
        <authorList>
            <person name="Yang J."/>
            <person name="Lai Q."/>
            <person name="Shao Z."/>
        </authorList>
    </citation>
    <scope>NUCLEOTIDE SEQUENCE [LARGE SCALE GENOMIC DNA]</scope>
    <source>
        <strain evidence="3 4">YPA3-1-1</strain>
    </source>
</reference>
<keyword evidence="1" id="KW-0175">Coiled coil</keyword>
<evidence type="ECO:0000313" key="3">
    <source>
        <dbReference type="EMBL" id="NBI31279.1"/>
    </source>
</evidence>
<keyword evidence="2" id="KW-1133">Transmembrane helix</keyword>
<dbReference type="RefSeq" id="WP_160648100.1">
    <property type="nucleotide sequence ID" value="NZ_SIJB01000082.1"/>
</dbReference>
<gene>
    <name evidence="3" type="ORF">ERL59_20345</name>
</gene>
<keyword evidence="4" id="KW-1185">Reference proteome</keyword>
<dbReference type="Proteomes" id="UP000448943">
    <property type="component" value="Unassembled WGS sequence"/>
</dbReference>
<dbReference type="EMBL" id="SIJB01000082">
    <property type="protein sequence ID" value="NBI31279.1"/>
    <property type="molecule type" value="Genomic_DNA"/>
</dbReference>
<keyword evidence="2" id="KW-0472">Membrane</keyword>
<protein>
    <submittedName>
        <fullName evidence="3">Uncharacterized protein</fullName>
    </submittedName>
</protein>
<feature type="transmembrane region" description="Helical" evidence="2">
    <location>
        <begin position="85"/>
        <end position="102"/>
    </location>
</feature>
<name>A0A6N9Q8W1_9BACL</name>
<accession>A0A6N9Q8W1</accession>
<evidence type="ECO:0000256" key="2">
    <source>
        <dbReference type="SAM" id="Phobius"/>
    </source>
</evidence>
<evidence type="ECO:0000313" key="4">
    <source>
        <dbReference type="Proteomes" id="UP000448943"/>
    </source>
</evidence>
<proteinExistence type="predicted"/>
<feature type="coiled-coil region" evidence="1">
    <location>
        <begin position="1"/>
        <end position="42"/>
    </location>
</feature>